<dbReference type="Proteomes" id="UP000039865">
    <property type="component" value="Unassembled WGS sequence"/>
</dbReference>
<name>A0A078A6G0_STYLE</name>
<dbReference type="InParanoid" id="A0A078A6G0"/>
<feature type="compositionally biased region" description="Low complexity" evidence="1">
    <location>
        <begin position="214"/>
        <end position="225"/>
    </location>
</feature>
<feature type="compositionally biased region" description="Polar residues" evidence="1">
    <location>
        <begin position="12"/>
        <end position="25"/>
    </location>
</feature>
<evidence type="ECO:0000313" key="3">
    <source>
        <dbReference type="Proteomes" id="UP000039865"/>
    </source>
</evidence>
<accession>A0A078A6G0</accession>
<evidence type="ECO:0000313" key="2">
    <source>
        <dbReference type="EMBL" id="CDW77850.1"/>
    </source>
</evidence>
<dbReference type="AlphaFoldDB" id="A0A078A6G0"/>
<feature type="compositionally biased region" description="Basic residues" evidence="1">
    <location>
        <begin position="1"/>
        <end position="11"/>
    </location>
</feature>
<gene>
    <name evidence="2" type="primary">Contig12796.g647</name>
    <name evidence="2" type="ORF">STYLEM_6816</name>
</gene>
<feature type="region of interest" description="Disordered" evidence="1">
    <location>
        <begin position="210"/>
        <end position="252"/>
    </location>
</feature>
<evidence type="ECO:0000256" key="1">
    <source>
        <dbReference type="SAM" id="MobiDB-lite"/>
    </source>
</evidence>
<feature type="region of interest" description="Disordered" evidence="1">
    <location>
        <begin position="294"/>
        <end position="313"/>
    </location>
</feature>
<sequence length="330" mass="37796">MSIIVTRRKKNQAVTSQSNQEQLKSQYKQKQKAEIAYSDNEPNFTYNATSKAESLSSIVETMNQQFQRSEQNGSRPLKQMLVEYQNINQQTSPKTSVGVSSLMNSELNGPQIHIKSEISSGQKNVQGTIQYQSNKFALNQKISPIDRKIQSKSAKRGGGRVKQQQVLYMQHMLNQNAQITKMSRLIFNPQQQIVQGTSISIMKQRKFVKIPSKNQTQNEQEQINNSRTQQKQFSSSGNNSLRENGSINSQKQPKKFINNYGIEQQYQSVISNNTNKHQAINDFLQDNYCSQKSLSEAQNDNREDQNIYSSKKQLEKLEPLSRFKGDQNNL</sequence>
<feature type="compositionally biased region" description="Polar residues" evidence="1">
    <location>
        <begin position="226"/>
        <end position="251"/>
    </location>
</feature>
<dbReference type="EMBL" id="CCKQ01006524">
    <property type="protein sequence ID" value="CDW77850.1"/>
    <property type="molecule type" value="Genomic_DNA"/>
</dbReference>
<organism evidence="2 3">
    <name type="scientific">Stylonychia lemnae</name>
    <name type="common">Ciliate</name>
    <dbReference type="NCBI Taxonomy" id="5949"/>
    <lineage>
        <taxon>Eukaryota</taxon>
        <taxon>Sar</taxon>
        <taxon>Alveolata</taxon>
        <taxon>Ciliophora</taxon>
        <taxon>Intramacronucleata</taxon>
        <taxon>Spirotrichea</taxon>
        <taxon>Stichotrichia</taxon>
        <taxon>Sporadotrichida</taxon>
        <taxon>Oxytrichidae</taxon>
        <taxon>Stylonychinae</taxon>
        <taxon>Stylonychia</taxon>
    </lineage>
</organism>
<protein>
    <submittedName>
        <fullName evidence="2">Uncharacterized protein</fullName>
    </submittedName>
</protein>
<feature type="region of interest" description="Disordered" evidence="1">
    <location>
        <begin position="1"/>
        <end position="25"/>
    </location>
</feature>
<reference evidence="2 3" key="1">
    <citation type="submission" date="2014-06" db="EMBL/GenBank/DDBJ databases">
        <authorList>
            <person name="Swart Estienne"/>
        </authorList>
    </citation>
    <scope>NUCLEOTIDE SEQUENCE [LARGE SCALE GENOMIC DNA]</scope>
    <source>
        <strain evidence="2 3">130c</strain>
    </source>
</reference>
<keyword evidence="3" id="KW-1185">Reference proteome</keyword>
<proteinExistence type="predicted"/>